<dbReference type="RefSeq" id="WP_076835758.1">
    <property type="nucleotide sequence ID" value="NZ_CP019434.1"/>
</dbReference>
<dbReference type="InterPro" id="IPR027417">
    <property type="entry name" value="P-loop_NTPase"/>
</dbReference>
<dbReference type="STRING" id="1765967.BW247_03455"/>
<protein>
    <recommendedName>
        <fullName evidence="8">ABC transporter domain-containing protein</fullName>
    </recommendedName>
</protein>
<dbReference type="SUPFAM" id="SSF50331">
    <property type="entry name" value="MOP-like"/>
    <property type="match status" value="1"/>
</dbReference>
<dbReference type="PANTHER" id="PTHR42781:SF1">
    <property type="entry name" value="THIAMINE IMPORT ATP-BINDING PROTEIN THIQ"/>
    <property type="match status" value="1"/>
</dbReference>
<proteinExistence type="predicted"/>
<dbReference type="Pfam" id="PF00005">
    <property type="entry name" value="ABC_tran"/>
    <property type="match status" value="1"/>
</dbReference>
<evidence type="ECO:0000313" key="10">
    <source>
        <dbReference type="Proteomes" id="UP000243807"/>
    </source>
</evidence>
<evidence type="ECO:0000256" key="7">
    <source>
        <dbReference type="ARBA" id="ARBA00023136"/>
    </source>
</evidence>
<dbReference type="PANTHER" id="PTHR42781">
    <property type="entry name" value="SPERMIDINE/PUTRESCINE IMPORT ATP-BINDING PROTEIN POTA"/>
    <property type="match status" value="1"/>
</dbReference>
<keyword evidence="1" id="KW-0813">Transport</keyword>
<accession>A0A1P8UEI8</accession>
<dbReference type="InterPro" id="IPR017871">
    <property type="entry name" value="ABC_transporter-like_CS"/>
</dbReference>
<sequence length="352" mass="37435">MHLRYHTERPVALDIDLDVEGFTALLGLSGAGKSTLLKAIAGLLPAHGIPFGELPPERRPIGYLPQGYALFPHLNAWRNVAFGLNLPRAQQRAGACELLARVGLAQHAEALPEHLSGGQQQRVALARALARKPALLLLDEPTSALDAATRDTLLVELIELIDRLGIPALAVTHDPHLAGMADRMAVLAGGRIVQQGPPHEVFAAPGNVDVARLVGYRNLLPGIVREIDGQTAYVDVEGLALAVRPDSGIVPGSAVLLAIRAEDITIVHSAVTEPPHAWQTRIATLRREGSGVRITTTGPPALEAMIAHQVAREAQLASNARITLHLAPEAIRILPAPERADHSLSRGSPRPG</sequence>
<feature type="domain" description="ABC transporter" evidence="8">
    <location>
        <begin position="3"/>
        <end position="214"/>
    </location>
</feature>
<evidence type="ECO:0000256" key="2">
    <source>
        <dbReference type="ARBA" id="ARBA00022475"/>
    </source>
</evidence>
<dbReference type="SUPFAM" id="SSF52540">
    <property type="entry name" value="P-loop containing nucleoside triphosphate hydrolases"/>
    <property type="match status" value="1"/>
</dbReference>
<dbReference type="InterPro" id="IPR003593">
    <property type="entry name" value="AAA+_ATPase"/>
</dbReference>
<gene>
    <name evidence="9" type="ORF">BW247_03455</name>
</gene>
<name>A0A1P8UEI8_9GAMM</name>
<dbReference type="PROSITE" id="PS50893">
    <property type="entry name" value="ABC_TRANSPORTER_2"/>
    <property type="match status" value="1"/>
</dbReference>
<keyword evidence="4" id="KW-0547">Nucleotide-binding</keyword>
<evidence type="ECO:0000256" key="6">
    <source>
        <dbReference type="ARBA" id="ARBA00022967"/>
    </source>
</evidence>
<keyword evidence="10" id="KW-1185">Reference proteome</keyword>
<dbReference type="InterPro" id="IPR050093">
    <property type="entry name" value="ABC_SmlMolc_Importer"/>
</dbReference>
<dbReference type="InterPro" id="IPR003439">
    <property type="entry name" value="ABC_transporter-like_ATP-bd"/>
</dbReference>
<dbReference type="GO" id="GO:0016887">
    <property type="term" value="F:ATP hydrolysis activity"/>
    <property type="evidence" value="ECO:0007669"/>
    <property type="project" value="InterPro"/>
</dbReference>
<dbReference type="GO" id="GO:0005524">
    <property type="term" value="F:ATP binding"/>
    <property type="evidence" value="ECO:0007669"/>
    <property type="project" value="UniProtKB-KW"/>
</dbReference>
<evidence type="ECO:0000259" key="8">
    <source>
        <dbReference type="PROSITE" id="PS50893"/>
    </source>
</evidence>
<dbReference type="Gene3D" id="3.40.50.300">
    <property type="entry name" value="P-loop containing nucleotide triphosphate hydrolases"/>
    <property type="match status" value="1"/>
</dbReference>
<dbReference type="InterPro" id="IPR008995">
    <property type="entry name" value="Mo/tungstate-bd_C_term_dom"/>
</dbReference>
<dbReference type="SMART" id="SM00382">
    <property type="entry name" value="AAA"/>
    <property type="match status" value="1"/>
</dbReference>
<evidence type="ECO:0000256" key="3">
    <source>
        <dbReference type="ARBA" id="ARBA00022519"/>
    </source>
</evidence>
<keyword evidence="3" id="KW-0997">Cell inner membrane</keyword>
<dbReference type="PROSITE" id="PS00211">
    <property type="entry name" value="ABC_TRANSPORTER_1"/>
    <property type="match status" value="1"/>
</dbReference>
<evidence type="ECO:0000256" key="5">
    <source>
        <dbReference type="ARBA" id="ARBA00022840"/>
    </source>
</evidence>
<keyword evidence="7" id="KW-0472">Membrane</keyword>
<dbReference type="AlphaFoldDB" id="A0A1P8UEI8"/>
<keyword evidence="5" id="KW-0067">ATP-binding</keyword>
<dbReference type="OrthoDB" id="9802264at2"/>
<dbReference type="EMBL" id="CP019434">
    <property type="protein sequence ID" value="APZ42262.1"/>
    <property type="molecule type" value="Genomic_DNA"/>
</dbReference>
<evidence type="ECO:0000256" key="4">
    <source>
        <dbReference type="ARBA" id="ARBA00022741"/>
    </source>
</evidence>
<keyword evidence="6" id="KW-1278">Translocase</keyword>
<dbReference type="Proteomes" id="UP000243807">
    <property type="component" value="Chromosome"/>
</dbReference>
<organism evidence="9 10">
    <name type="scientific">Acidihalobacter ferrooxydans</name>
    <dbReference type="NCBI Taxonomy" id="1765967"/>
    <lineage>
        <taxon>Bacteria</taxon>
        <taxon>Pseudomonadati</taxon>
        <taxon>Pseudomonadota</taxon>
        <taxon>Gammaproteobacteria</taxon>
        <taxon>Chromatiales</taxon>
        <taxon>Ectothiorhodospiraceae</taxon>
        <taxon>Acidihalobacter</taxon>
    </lineage>
</organism>
<dbReference type="KEGG" id="afy:BW247_03455"/>
<evidence type="ECO:0000313" key="9">
    <source>
        <dbReference type="EMBL" id="APZ42262.1"/>
    </source>
</evidence>
<reference evidence="9 10" key="1">
    <citation type="submission" date="2017-01" db="EMBL/GenBank/DDBJ databases">
        <title>Draft sequence of Acidihalobacter ferrooxidans strain DSM 14175 (strain V8).</title>
        <authorList>
            <person name="Khaleque H.N."/>
            <person name="Ramsay J.P."/>
            <person name="Murphy R.J.T."/>
            <person name="Kaksonen A.H."/>
            <person name="Boxall N.J."/>
            <person name="Watkin E.L.J."/>
        </authorList>
    </citation>
    <scope>NUCLEOTIDE SEQUENCE [LARGE SCALE GENOMIC DNA]</scope>
    <source>
        <strain evidence="9 10">V8</strain>
    </source>
</reference>
<keyword evidence="2" id="KW-1003">Cell membrane</keyword>
<evidence type="ECO:0000256" key="1">
    <source>
        <dbReference type="ARBA" id="ARBA00022448"/>
    </source>
</evidence>